<dbReference type="Gene3D" id="2.160.20.10">
    <property type="entry name" value="Single-stranded right-handed beta-helix, Pectin lyase-like"/>
    <property type="match status" value="1"/>
</dbReference>
<proteinExistence type="predicted"/>
<gene>
    <name evidence="1" type="ORF">ACFSAH_00520</name>
</gene>
<dbReference type="InterPro" id="IPR013783">
    <property type="entry name" value="Ig-like_fold"/>
</dbReference>
<dbReference type="SUPFAM" id="SSF51126">
    <property type="entry name" value="Pectin lyase-like"/>
    <property type="match status" value="1"/>
</dbReference>
<accession>A0ABW4I6L3</accession>
<evidence type="ECO:0008006" key="3">
    <source>
        <dbReference type="Google" id="ProtNLM"/>
    </source>
</evidence>
<organism evidence="1 2">
    <name type="scientific">Pseudopedobacter beijingensis</name>
    <dbReference type="NCBI Taxonomy" id="1207056"/>
    <lineage>
        <taxon>Bacteria</taxon>
        <taxon>Pseudomonadati</taxon>
        <taxon>Bacteroidota</taxon>
        <taxon>Sphingobacteriia</taxon>
        <taxon>Sphingobacteriales</taxon>
        <taxon>Sphingobacteriaceae</taxon>
        <taxon>Pseudopedobacter</taxon>
    </lineage>
</organism>
<comment type="caution">
    <text evidence="1">The sequence shown here is derived from an EMBL/GenBank/DDBJ whole genome shotgun (WGS) entry which is preliminary data.</text>
</comment>
<dbReference type="Gene3D" id="2.60.40.10">
    <property type="entry name" value="Immunoglobulins"/>
    <property type="match status" value="1"/>
</dbReference>
<dbReference type="InterPro" id="IPR011050">
    <property type="entry name" value="Pectin_lyase_fold/virulence"/>
</dbReference>
<evidence type="ECO:0000313" key="1">
    <source>
        <dbReference type="EMBL" id="MFD1628335.1"/>
    </source>
</evidence>
<evidence type="ECO:0000313" key="2">
    <source>
        <dbReference type="Proteomes" id="UP001597118"/>
    </source>
</evidence>
<dbReference type="RefSeq" id="WP_379660722.1">
    <property type="nucleotide sequence ID" value="NZ_JBHUDG010000001.1"/>
</dbReference>
<name>A0ABW4I6L3_9SPHI</name>
<reference evidence="2" key="1">
    <citation type="journal article" date="2019" name="Int. J. Syst. Evol. Microbiol.">
        <title>The Global Catalogue of Microorganisms (GCM) 10K type strain sequencing project: providing services to taxonomists for standard genome sequencing and annotation.</title>
        <authorList>
            <consortium name="The Broad Institute Genomics Platform"/>
            <consortium name="The Broad Institute Genome Sequencing Center for Infectious Disease"/>
            <person name="Wu L."/>
            <person name="Ma J."/>
        </authorList>
    </citation>
    <scope>NUCLEOTIDE SEQUENCE [LARGE SCALE GENOMIC DNA]</scope>
    <source>
        <strain evidence="2">CCUG 53762</strain>
    </source>
</reference>
<keyword evidence="2" id="KW-1185">Reference proteome</keyword>
<dbReference type="Proteomes" id="UP001597118">
    <property type="component" value="Unassembled WGS sequence"/>
</dbReference>
<dbReference type="EMBL" id="JBHUDG010000001">
    <property type="protein sequence ID" value="MFD1628335.1"/>
    <property type="molecule type" value="Genomic_DNA"/>
</dbReference>
<protein>
    <recommendedName>
        <fullName evidence="3">Por secretion system C-terminal sorting domain-containing protein</fullName>
    </recommendedName>
</protein>
<dbReference type="InterPro" id="IPR012334">
    <property type="entry name" value="Pectin_lyas_fold"/>
</dbReference>
<sequence length="873" mass="97043">MMIRNLLLIFVLFINVRVFSQVTRFVGPESVGSGDGMTAANAADFLNTNFWTDIQLLLQTQPVTVKFIAGIYSRAYTEKRLYLNQKGHAKNQLVLEGDLNNTIFTAPTGYQESAIMIWIYNSRNIIIKNFSFTGNGKVNYVLRMTSGQGGVTKDILVENCHWYDMKGVEYGATGVGQPTTSYVTYKNCSFKRIGSGSGAHMIYNAYGSHHISIIDSHFEDCTGDYVRFRDNLDYGTVSGSTFIRTSGYSNRPFISVPLFNDIDPGDEVFATNYSFTNNVFTNATEAIKFYSSGYDPIGRNHLLTASEGGILSGGTAQQKKNLLLNNFNINTDLIRLDDNTFNIITREVTMESVTNYGSQSRGWTGAVDISELFTNTANLLPWEENYYNLRAGVWNNESRTLYYNLGAGTGGEDKIFTGIQPVKVGGSSISTESIPGFLPYIPETDGGGFARVAYPSSNAAFTLQDMSSDESTLKISSSGSGYPAKFSLYNILKTSPVSSLFFTISFKDSTYTQVLWTCSMGNHTGIDNLFSDGSFLSASSATSNPEVFNAFRWRIARTNPNVIDFQYRNKTLESENASYTTVNIPYFYRGGEFAIEVYANNDEDPKSYTRGGIIYEIPSRAYHIWSNGERILKEIDNYAFPANQLAVGLPINSFMIHGTNSSSTPNPDVIVGDNSAELTIGKIRMDFASIVTLPVTLTSFDVKQQQGNVLLNWATNSEVDNAYFEILRSTDGKGFSEIGNVKGTGNSRSVNSYTFTDKYPLEGLNYYRLRQVDYDGVGKYSEVKTVNIGFIESETLKVLIPANIKEIHFSYTSQDTGESVLQVLDVQGRKYTEEKIQLKKGENYFFIESSLPSGVYIALLRLKDQAIIAKFIK</sequence>